<comment type="function">
    <text evidence="2">Zinc metalloprotease. Provoques deadhesion of endothelial cells from cell cultures, and also degradation of fibronectin, fibrinogen and gelatin in vitro. Its role in the venom is not fully understood but it might act as a spreading factor that facilitates diffusion of other venom toxins. Alternatively, it might be involved in the proteolytic processing of other venom toxins or it might play a role in extra-oral digestion of prey.</text>
</comment>
<evidence type="ECO:0000259" key="5">
    <source>
        <dbReference type="PROSITE" id="PS51864"/>
    </source>
</evidence>
<protein>
    <recommendedName>
        <fullName evidence="4">Metalloendopeptidase</fullName>
        <ecNumber evidence="4">3.4.24.-</ecNumber>
    </recommendedName>
</protein>
<name>A0A8X6YF92_9ARAC</name>
<comment type="subunit">
    <text evidence="1">Monomer.</text>
</comment>
<feature type="domain" description="Peptidase M12A" evidence="5">
    <location>
        <begin position="50"/>
        <end position="247"/>
    </location>
</feature>
<evidence type="ECO:0000313" key="6">
    <source>
        <dbReference type="EMBL" id="GFY71816.1"/>
    </source>
</evidence>
<dbReference type="Pfam" id="PF01400">
    <property type="entry name" value="Astacin"/>
    <property type="match status" value="1"/>
</dbReference>
<organism evidence="6 7">
    <name type="scientific">Trichonephila inaurata madagascariensis</name>
    <dbReference type="NCBI Taxonomy" id="2747483"/>
    <lineage>
        <taxon>Eukaryota</taxon>
        <taxon>Metazoa</taxon>
        <taxon>Ecdysozoa</taxon>
        <taxon>Arthropoda</taxon>
        <taxon>Chelicerata</taxon>
        <taxon>Arachnida</taxon>
        <taxon>Araneae</taxon>
        <taxon>Araneomorphae</taxon>
        <taxon>Entelegynae</taxon>
        <taxon>Araneoidea</taxon>
        <taxon>Nephilidae</taxon>
        <taxon>Trichonephila</taxon>
        <taxon>Trichonephila inaurata</taxon>
    </lineage>
</organism>
<feature type="binding site" evidence="3">
    <location>
        <position position="153"/>
    </location>
    <ligand>
        <name>Zn(2+)</name>
        <dbReference type="ChEBI" id="CHEBI:29105"/>
        <note>catalytic</note>
    </ligand>
</feature>
<dbReference type="GO" id="GO:0004222">
    <property type="term" value="F:metalloendopeptidase activity"/>
    <property type="evidence" value="ECO:0007669"/>
    <property type="project" value="UniProtKB-UniRule"/>
</dbReference>
<dbReference type="InterPro" id="IPR034035">
    <property type="entry name" value="Astacin-like_dom"/>
</dbReference>
<accession>A0A8X6YF92</accession>
<sequence length="247" mass="28423">MLWKFLVTVVTILSRPFHSDVSPAPSYNEELAHRAFYEGEAKINDFPSYAVTNNNNTRWPGFPGGATVPYVIRPELSQITDLIEEAMEQYHKNTCVRFVKRTNERDYLDIQKDQGCYSYVGKYHGPQPVSLGDGCHIVGTIVHELGHAIGCYHEHNRSDRDKYLIIYEQNIQNDRKDQFNKTEASEEMITTPYNPKSIMHYGNYAFSIDPRRLKSMEAKDGTPLLEPYQKPGLVDTDIQMVKDMYAC</sequence>
<dbReference type="PANTHER" id="PTHR10127:SF883">
    <property type="entry name" value="ZINC METALLOPROTEINASE NAS-8"/>
    <property type="match status" value="1"/>
</dbReference>
<dbReference type="GO" id="GO:0008270">
    <property type="term" value="F:zinc ion binding"/>
    <property type="evidence" value="ECO:0007669"/>
    <property type="project" value="UniProtKB-UniRule"/>
</dbReference>
<dbReference type="SUPFAM" id="SSF55486">
    <property type="entry name" value="Metalloproteases ('zincins'), catalytic domain"/>
    <property type="match status" value="1"/>
</dbReference>
<feature type="signal peptide" evidence="4">
    <location>
        <begin position="1"/>
        <end position="19"/>
    </location>
</feature>
<dbReference type="Gene3D" id="3.40.390.10">
    <property type="entry name" value="Collagenase (Catalytic Domain)"/>
    <property type="match status" value="1"/>
</dbReference>
<gene>
    <name evidence="6" type="ORF">TNIN_362881</name>
</gene>
<dbReference type="CDD" id="cd04280">
    <property type="entry name" value="ZnMc_astacin_like"/>
    <property type="match status" value="1"/>
</dbReference>
<dbReference type="InterPro" id="IPR006026">
    <property type="entry name" value="Peptidase_Metallo"/>
</dbReference>
<reference evidence="6" key="1">
    <citation type="submission" date="2020-08" db="EMBL/GenBank/DDBJ databases">
        <title>Multicomponent nature underlies the extraordinary mechanical properties of spider dragline silk.</title>
        <authorList>
            <person name="Kono N."/>
            <person name="Nakamura H."/>
            <person name="Mori M."/>
            <person name="Yoshida Y."/>
            <person name="Ohtoshi R."/>
            <person name="Malay A.D."/>
            <person name="Moran D.A.P."/>
            <person name="Tomita M."/>
            <person name="Numata K."/>
            <person name="Arakawa K."/>
        </authorList>
    </citation>
    <scope>NUCLEOTIDE SEQUENCE</scope>
</reference>
<feature type="chain" id="PRO_5036517181" description="Metalloendopeptidase" evidence="4">
    <location>
        <begin position="20"/>
        <end position="247"/>
    </location>
</feature>
<comment type="caution">
    <text evidence="3">Lacks conserved residue(s) required for the propagation of feature annotation.</text>
</comment>
<dbReference type="EMBL" id="BMAV01019108">
    <property type="protein sequence ID" value="GFY71816.1"/>
    <property type="molecule type" value="Genomic_DNA"/>
</dbReference>
<comment type="cofactor">
    <cofactor evidence="3 4">
        <name>Zn(2+)</name>
        <dbReference type="ChEBI" id="CHEBI:29105"/>
    </cofactor>
    <text evidence="3 4">Binds 1 zinc ion per subunit.</text>
</comment>
<evidence type="ECO:0000313" key="7">
    <source>
        <dbReference type="Proteomes" id="UP000886998"/>
    </source>
</evidence>
<evidence type="ECO:0000256" key="3">
    <source>
        <dbReference type="PROSITE-ProRule" id="PRU01211"/>
    </source>
</evidence>
<keyword evidence="3 4" id="KW-0482">Metalloprotease</keyword>
<dbReference type="InterPro" id="IPR024079">
    <property type="entry name" value="MetalloPept_cat_dom_sf"/>
</dbReference>
<feature type="active site" evidence="3">
    <location>
        <position position="144"/>
    </location>
</feature>
<keyword evidence="3 4" id="KW-0479">Metal-binding</keyword>
<dbReference type="OrthoDB" id="6434341at2759"/>
<dbReference type="EC" id="3.4.24.-" evidence="4"/>
<keyword evidence="3 4" id="KW-0378">Hydrolase</keyword>
<dbReference type="SMART" id="SM00235">
    <property type="entry name" value="ZnMc"/>
    <property type="match status" value="1"/>
</dbReference>
<keyword evidence="3 4" id="KW-0862">Zinc</keyword>
<evidence type="ECO:0000256" key="4">
    <source>
        <dbReference type="RuleBase" id="RU361183"/>
    </source>
</evidence>
<dbReference type="PRINTS" id="PR00480">
    <property type="entry name" value="ASTACIN"/>
</dbReference>
<dbReference type="AlphaFoldDB" id="A0A8X6YF92"/>
<proteinExistence type="predicted"/>
<dbReference type="PROSITE" id="PS51864">
    <property type="entry name" value="ASTACIN"/>
    <property type="match status" value="1"/>
</dbReference>
<dbReference type="Proteomes" id="UP000886998">
    <property type="component" value="Unassembled WGS sequence"/>
</dbReference>
<dbReference type="GO" id="GO:0006508">
    <property type="term" value="P:proteolysis"/>
    <property type="evidence" value="ECO:0007669"/>
    <property type="project" value="UniProtKB-KW"/>
</dbReference>
<keyword evidence="4" id="KW-0732">Signal</keyword>
<keyword evidence="3 4" id="KW-0645">Protease</keyword>
<dbReference type="InterPro" id="IPR001506">
    <property type="entry name" value="Peptidase_M12A"/>
</dbReference>
<feature type="binding site" evidence="3">
    <location>
        <position position="147"/>
    </location>
    <ligand>
        <name>Zn(2+)</name>
        <dbReference type="ChEBI" id="CHEBI:29105"/>
        <note>catalytic</note>
    </ligand>
</feature>
<evidence type="ECO:0000256" key="1">
    <source>
        <dbReference type="ARBA" id="ARBA00011245"/>
    </source>
</evidence>
<dbReference type="PANTHER" id="PTHR10127">
    <property type="entry name" value="DISCOIDIN, CUB, EGF, LAMININ , AND ZINC METALLOPROTEASE DOMAIN CONTAINING"/>
    <property type="match status" value="1"/>
</dbReference>
<comment type="caution">
    <text evidence="6">The sequence shown here is derived from an EMBL/GenBank/DDBJ whole genome shotgun (WGS) entry which is preliminary data.</text>
</comment>
<evidence type="ECO:0000256" key="2">
    <source>
        <dbReference type="ARBA" id="ARBA00025529"/>
    </source>
</evidence>
<feature type="binding site" evidence="3">
    <location>
        <position position="143"/>
    </location>
    <ligand>
        <name>Zn(2+)</name>
        <dbReference type="ChEBI" id="CHEBI:29105"/>
        <note>catalytic</note>
    </ligand>
</feature>
<keyword evidence="7" id="KW-1185">Reference proteome</keyword>